<dbReference type="Pfam" id="PF08107">
    <property type="entry name" value="Antimicrobial12"/>
    <property type="match status" value="1"/>
</dbReference>
<evidence type="ECO:0000313" key="8">
    <source>
        <dbReference type="Proteomes" id="UP000472271"/>
    </source>
</evidence>
<dbReference type="Proteomes" id="UP000472271">
    <property type="component" value="Chromosome 24"/>
</dbReference>
<keyword evidence="3" id="KW-0964">Secreted</keyword>
<evidence type="ECO:0000256" key="6">
    <source>
        <dbReference type="SAM" id="SignalP"/>
    </source>
</evidence>
<proteinExistence type="inferred from homology"/>
<name>A0A673B3G9_9TELE</name>
<evidence type="ECO:0000313" key="7">
    <source>
        <dbReference type="Ensembl" id="ENSSORP00005035212.1"/>
    </source>
</evidence>
<comment type="similarity">
    <text evidence="2">Belongs to the pleurocidin family.</text>
</comment>
<dbReference type="GO" id="GO:0042742">
    <property type="term" value="P:defense response to bacterium"/>
    <property type="evidence" value="ECO:0007669"/>
    <property type="project" value="UniProtKB-KW"/>
</dbReference>
<dbReference type="InterPro" id="IPR012515">
    <property type="entry name" value="Antimicrobial12"/>
</dbReference>
<keyword evidence="6" id="KW-0732">Signal</keyword>
<accession>A0A673B3G9</accession>
<evidence type="ECO:0000256" key="4">
    <source>
        <dbReference type="ARBA" id="ARBA00022529"/>
    </source>
</evidence>
<evidence type="ECO:0000256" key="3">
    <source>
        <dbReference type="ARBA" id="ARBA00022525"/>
    </source>
</evidence>
<sequence length="76" mass="8457">MKGVMIFLVLSLVILMAEPGECFWGKLWRSGKAAVQAWNVLQFSQKGVPKPSSVSAGNVAPQQNPCRQIKHFMQKK</sequence>
<dbReference type="Ensembl" id="ENSSORT00005036147.1">
    <property type="protein sequence ID" value="ENSSORP00005035212.1"/>
    <property type="gene ID" value="ENSSORG00005016619.1"/>
</dbReference>
<keyword evidence="8" id="KW-1185">Reference proteome</keyword>
<evidence type="ECO:0000256" key="1">
    <source>
        <dbReference type="ARBA" id="ARBA00004613"/>
    </source>
</evidence>
<dbReference type="GO" id="GO:0005576">
    <property type="term" value="C:extracellular region"/>
    <property type="evidence" value="ECO:0007669"/>
    <property type="project" value="UniProtKB-SubCell"/>
</dbReference>
<organism evidence="7 8">
    <name type="scientific">Sphaeramia orbicularis</name>
    <name type="common">orbiculate cardinalfish</name>
    <dbReference type="NCBI Taxonomy" id="375764"/>
    <lineage>
        <taxon>Eukaryota</taxon>
        <taxon>Metazoa</taxon>
        <taxon>Chordata</taxon>
        <taxon>Craniata</taxon>
        <taxon>Vertebrata</taxon>
        <taxon>Euteleostomi</taxon>
        <taxon>Actinopterygii</taxon>
        <taxon>Neopterygii</taxon>
        <taxon>Teleostei</taxon>
        <taxon>Neoteleostei</taxon>
        <taxon>Acanthomorphata</taxon>
        <taxon>Gobiaria</taxon>
        <taxon>Kurtiformes</taxon>
        <taxon>Apogonoidei</taxon>
        <taxon>Apogonidae</taxon>
        <taxon>Apogoninae</taxon>
        <taxon>Sphaeramia</taxon>
    </lineage>
</organism>
<keyword evidence="4" id="KW-0929">Antimicrobial</keyword>
<comment type="subcellular location">
    <subcellularLocation>
        <location evidence="1">Secreted</location>
    </subcellularLocation>
</comment>
<dbReference type="InParanoid" id="A0A673B3G9"/>
<evidence type="ECO:0000256" key="5">
    <source>
        <dbReference type="ARBA" id="ARBA00023022"/>
    </source>
</evidence>
<keyword evidence="5" id="KW-0044">Antibiotic</keyword>
<feature type="chain" id="PRO_5025664420" evidence="6">
    <location>
        <begin position="23"/>
        <end position="76"/>
    </location>
</feature>
<reference evidence="7" key="2">
    <citation type="submission" date="2025-08" db="UniProtKB">
        <authorList>
            <consortium name="Ensembl"/>
        </authorList>
    </citation>
    <scope>IDENTIFICATION</scope>
</reference>
<reference evidence="7" key="3">
    <citation type="submission" date="2025-09" db="UniProtKB">
        <authorList>
            <consortium name="Ensembl"/>
        </authorList>
    </citation>
    <scope>IDENTIFICATION</scope>
</reference>
<evidence type="ECO:0000256" key="2">
    <source>
        <dbReference type="ARBA" id="ARBA00007419"/>
    </source>
</evidence>
<protein>
    <submittedName>
        <fullName evidence="7">Uncharacterized protein</fullName>
    </submittedName>
</protein>
<dbReference type="AlphaFoldDB" id="A0A673B3G9"/>
<reference evidence="7" key="1">
    <citation type="submission" date="2019-06" db="EMBL/GenBank/DDBJ databases">
        <authorList>
            <consortium name="Wellcome Sanger Institute Data Sharing"/>
        </authorList>
    </citation>
    <scope>NUCLEOTIDE SEQUENCE [LARGE SCALE GENOMIC DNA]</scope>
</reference>
<feature type="signal peptide" evidence="6">
    <location>
        <begin position="1"/>
        <end position="22"/>
    </location>
</feature>